<dbReference type="KEGG" id="dfa:DFA_01373"/>
<keyword evidence="2" id="KW-1185">Reference proteome</keyword>
<accession>F4PSF7</accession>
<evidence type="ECO:0000313" key="1">
    <source>
        <dbReference type="EMBL" id="EGG21487.1"/>
    </source>
</evidence>
<evidence type="ECO:0000313" key="2">
    <source>
        <dbReference type="Proteomes" id="UP000007797"/>
    </source>
</evidence>
<reference evidence="2" key="1">
    <citation type="journal article" date="2011" name="Genome Res.">
        <title>Phylogeny-wide analysis of social amoeba genomes highlights ancient origins for complex intercellular communication.</title>
        <authorList>
            <person name="Heidel A.J."/>
            <person name="Lawal H.M."/>
            <person name="Felder M."/>
            <person name="Schilde C."/>
            <person name="Helps N.R."/>
            <person name="Tunggal B."/>
            <person name="Rivero F."/>
            <person name="John U."/>
            <person name="Schleicher M."/>
            <person name="Eichinger L."/>
            <person name="Platzer M."/>
            <person name="Noegel A.A."/>
            <person name="Schaap P."/>
            <person name="Gloeckner G."/>
        </authorList>
    </citation>
    <scope>NUCLEOTIDE SEQUENCE [LARGE SCALE GENOMIC DNA]</scope>
    <source>
        <strain evidence="2">SH3</strain>
    </source>
</reference>
<dbReference type="GeneID" id="14872859"/>
<organism evidence="1 2">
    <name type="scientific">Cavenderia fasciculata</name>
    <name type="common">Slime mold</name>
    <name type="synonym">Dictyostelium fasciculatum</name>
    <dbReference type="NCBI Taxonomy" id="261658"/>
    <lineage>
        <taxon>Eukaryota</taxon>
        <taxon>Amoebozoa</taxon>
        <taxon>Evosea</taxon>
        <taxon>Eumycetozoa</taxon>
        <taxon>Dictyostelia</taxon>
        <taxon>Acytosteliales</taxon>
        <taxon>Cavenderiaceae</taxon>
        <taxon>Cavenderia</taxon>
    </lineage>
</organism>
<dbReference type="AlphaFoldDB" id="F4PSF7"/>
<gene>
    <name evidence="1" type="ORF">DFA_01373</name>
</gene>
<proteinExistence type="predicted"/>
<dbReference type="EMBL" id="GL883010">
    <property type="protein sequence ID" value="EGG21487.1"/>
    <property type="molecule type" value="Genomic_DNA"/>
</dbReference>
<name>F4PSF7_CACFS</name>
<dbReference type="Proteomes" id="UP000007797">
    <property type="component" value="Unassembled WGS sequence"/>
</dbReference>
<sequence length="41" mass="4810">MKYSKCGWFLSLSLFEKWRDAVSLIKMDEYGGGDGYDLKDR</sequence>
<protein>
    <submittedName>
        <fullName evidence="1">Uncharacterized protein</fullName>
    </submittedName>
</protein>
<dbReference type="RefSeq" id="XP_004359337.1">
    <property type="nucleotide sequence ID" value="XM_004359280.1"/>
</dbReference>